<organism evidence="1 2">
    <name type="scientific">Mycena rosella</name>
    <name type="common">Pink bonnet</name>
    <name type="synonym">Agaricus rosellus</name>
    <dbReference type="NCBI Taxonomy" id="1033263"/>
    <lineage>
        <taxon>Eukaryota</taxon>
        <taxon>Fungi</taxon>
        <taxon>Dikarya</taxon>
        <taxon>Basidiomycota</taxon>
        <taxon>Agaricomycotina</taxon>
        <taxon>Agaricomycetes</taxon>
        <taxon>Agaricomycetidae</taxon>
        <taxon>Agaricales</taxon>
        <taxon>Marasmiineae</taxon>
        <taxon>Mycenaceae</taxon>
        <taxon>Mycena</taxon>
    </lineage>
</organism>
<dbReference type="EMBL" id="JARKIE010000075">
    <property type="protein sequence ID" value="KAJ7689041.1"/>
    <property type="molecule type" value="Genomic_DNA"/>
</dbReference>
<evidence type="ECO:0000313" key="2">
    <source>
        <dbReference type="Proteomes" id="UP001221757"/>
    </source>
</evidence>
<dbReference type="Proteomes" id="UP001221757">
    <property type="component" value="Unassembled WGS sequence"/>
</dbReference>
<keyword evidence="2" id="KW-1185">Reference proteome</keyword>
<protein>
    <submittedName>
        <fullName evidence="1">Uncharacterized protein</fullName>
    </submittedName>
</protein>
<proteinExistence type="predicted"/>
<reference evidence="1" key="1">
    <citation type="submission" date="2023-03" db="EMBL/GenBank/DDBJ databases">
        <title>Massive genome expansion in bonnet fungi (Mycena s.s.) driven by repeated elements and novel gene families across ecological guilds.</title>
        <authorList>
            <consortium name="Lawrence Berkeley National Laboratory"/>
            <person name="Harder C.B."/>
            <person name="Miyauchi S."/>
            <person name="Viragh M."/>
            <person name="Kuo A."/>
            <person name="Thoen E."/>
            <person name="Andreopoulos B."/>
            <person name="Lu D."/>
            <person name="Skrede I."/>
            <person name="Drula E."/>
            <person name="Henrissat B."/>
            <person name="Morin E."/>
            <person name="Kohler A."/>
            <person name="Barry K."/>
            <person name="LaButti K."/>
            <person name="Morin E."/>
            <person name="Salamov A."/>
            <person name="Lipzen A."/>
            <person name="Mereny Z."/>
            <person name="Hegedus B."/>
            <person name="Baldrian P."/>
            <person name="Stursova M."/>
            <person name="Weitz H."/>
            <person name="Taylor A."/>
            <person name="Grigoriev I.V."/>
            <person name="Nagy L.G."/>
            <person name="Martin F."/>
            <person name="Kauserud H."/>
        </authorList>
    </citation>
    <scope>NUCLEOTIDE SEQUENCE</scope>
    <source>
        <strain evidence="1">CBHHK067</strain>
    </source>
</reference>
<dbReference type="AlphaFoldDB" id="A0AAD7GHC2"/>
<accession>A0AAD7GHC2</accession>
<name>A0AAD7GHC2_MYCRO</name>
<gene>
    <name evidence="1" type="ORF">B0H17DRAFT_647410</name>
</gene>
<sequence length="117" mass="12629">MSFPHALAFAPSVMAVSPELRSATSLNICQNSKFRKLPENYKRPATLASILSGSCSLLPSSLFIVRLLPSHFLHFSRSLSSQPASTLPRSTSRPSTSLFAPLDVVGLAFRARSEGLP</sequence>
<evidence type="ECO:0000313" key="1">
    <source>
        <dbReference type="EMBL" id="KAJ7689041.1"/>
    </source>
</evidence>
<comment type="caution">
    <text evidence="1">The sequence shown here is derived from an EMBL/GenBank/DDBJ whole genome shotgun (WGS) entry which is preliminary data.</text>
</comment>